<keyword evidence="4" id="KW-0805">Transcription regulation</keyword>
<evidence type="ECO:0000259" key="6">
    <source>
        <dbReference type="Pfam" id="PF23121"/>
    </source>
</evidence>
<evidence type="ECO:0000256" key="2">
    <source>
        <dbReference type="ARBA" id="ARBA00022771"/>
    </source>
</evidence>
<comment type="caution">
    <text evidence="7">The sequence shown here is derived from an EMBL/GenBank/DDBJ whole genome shotgun (WGS) entry which is preliminary data.</text>
</comment>
<gene>
    <name evidence="7" type="ORF">ACH5RR_026546</name>
</gene>
<keyword evidence="3" id="KW-0862">Zinc</keyword>
<dbReference type="EMBL" id="JBJUIK010000011">
    <property type="protein sequence ID" value="KAL3513829.1"/>
    <property type="molecule type" value="Genomic_DNA"/>
</dbReference>
<dbReference type="PROSITE" id="PS01359">
    <property type="entry name" value="ZF_PHD_1"/>
    <property type="match status" value="1"/>
</dbReference>
<proteinExistence type="predicted"/>
<dbReference type="Pfam" id="PF23121">
    <property type="entry name" value="SPOC_AIPP2"/>
    <property type="match status" value="1"/>
</dbReference>
<keyword evidence="2" id="KW-0863">Zinc-finger</keyword>
<evidence type="ECO:0000256" key="5">
    <source>
        <dbReference type="ARBA" id="ARBA00023163"/>
    </source>
</evidence>
<sequence length="455" mass="51202">MVRVCQQCGDKGFSNAFIHCVKCLNYVVHRYCLDELPKTFDESVYWVCDNCGVDMSKELTSLKSTSNQFEGRDHMGSNDVDGQLTVVGGRSPRLKWMRKSVSLLGQEAGRRLETSPYSEPEDAELAISSSLSTGFKKKDASCLSTKVKDQLLVIEASTELKITERSNSARSSAKDVEGQQIVVACKGQKRSVLQHRVSPSKQAQDAELAINSPLSTELKKKSNCYLYKPGDANTKLVEKSNGEQELSSLENFKKKRMEVKSSSTNLSEHCSKEFSEASQLALDHLENNSTVDNREQAEPFIEPIWRGDFIIQSKDYEGFDDGLVAHLSSKACRKVYEEAMLLPSSLDLEMLAKLDCWPKSFQKSRPSDDDIALYFFPLNKRSEGLFDHLVEEMIDQGLALKAIVKNAELLIFASNELPLNLWRFKGKYYLWGVFRGKRASSFQAEGLRDSIKEDT</sequence>
<keyword evidence="1" id="KW-0479">Metal-binding</keyword>
<organism evidence="7 8">
    <name type="scientific">Cinchona calisaya</name>
    <dbReference type="NCBI Taxonomy" id="153742"/>
    <lineage>
        <taxon>Eukaryota</taxon>
        <taxon>Viridiplantae</taxon>
        <taxon>Streptophyta</taxon>
        <taxon>Embryophyta</taxon>
        <taxon>Tracheophyta</taxon>
        <taxon>Spermatophyta</taxon>
        <taxon>Magnoliopsida</taxon>
        <taxon>eudicotyledons</taxon>
        <taxon>Gunneridae</taxon>
        <taxon>Pentapetalae</taxon>
        <taxon>asterids</taxon>
        <taxon>lamiids</taxon>
        <taxon>Gentianales</taxon>
        <taxon>Rubiaceae</taxon>
        <taxon>Cinchonoideae</taxon>
        <taxon>Cinchoneae</taxon>
        <taxon>Cinchona</taxon>
    </lineage>
</organism>
<evidence type="ECO:0000256" key="4">
    <source>
        <dbReference type="ARBA" id="ARBA00023015"/>
    </source>
</evidence>
<dbReference type="Proteomes" id="UP001630127">
    <property type="component" value="Unassembled WGS sequence"/>
</dbReference>
<protein>
    <recommendedName>
        <fullName evidence="6">AIPP2-like SPOC-like domain-containing protein</fullName>
    </recommendedName>
</protein>
<keyword evidence="5" id="KW-0804">Transcription</keyword>
<dbReference type="SUPFAM" id="SSF57903">
    <property type="entry name" value="FYVE/PHD zinc finger"/>
    <property type="match status" value="1"/>
</dbReference>
<dbReference type="GO" id="GO:0008270">
    <property type="term" value="F:zinc ion binding"/>
    <property type="evidence" value="ECO:0007669"/>
    <property type="project" value="UniProtKB-KW"/>
</dbReference>
<name>A0ABD2Z403_9GENT</name>
<feature type="domain" description="AIPP2-like SPOC-like" evidence="6">
    <location>
        <begin position="305"/>
        <end position="434"/>
    </location>
</feature>
<evidence type="ECO:0000256" key="3">
    <source>
        <dbReference type="ARBA" id="ARBA00022833"/>
    </source>
</evidence>
<dbReference type="AlphaFoldDB" id="A0ABD2Z403"/>
<reference evidence="7 8" key="1">
    <citation type="submission" date="2024-11" db="EMBL/GenBank/DDBJ databases">
        <title>A near-complete genome assembly of Cinchona calisaya.</title>
        <authorList>
            <person name="Lian D.C."/>
            <person name="Zhao X.W."/>
            <person name="Wei L."/>
        </authorList>
    </citation>
    <scope>NUCLEOTIDE SEQUENCE [LARGE SCALE GENOMIC DNA]</scope>
    <source>
        <tissue evidence="7">Nenye</tissue>
    </source>
</reference>
<evidence type="ECO:0000313" key="7">
    <source>
        <dbReference type="EMBL" id="KAL3513829.1"/>
    </source>
</evidence>
<dbReference type="InterPro" id="IPR049914">
    <property type="entry name" value="PHD1-3/5-6"/>
</dbReference>
<evidence type="ECO:0000256" key="1">
    <source>
        <dbReference type="ARBA" id="ARBA00022723"/>
    </source>
</evidence>
<accession>A0ABD2Z403</accession>
<dbReference type="InterPro" id="IPR056280">
    <property type="entry name" value="AIPP2-like_SPOC"/>
</dbReference>
<keyword evidence="8" id="KW-1185">Reference proteome</keyword>
<dbReference type="PANTHER" id="PTHR33304">
    <property type="match status" value="1"/>
</dbReference>
<dbReference type="PANTHER" id="PTHR33304:SF18">
    <property type="entry name" value="CHROMATIN REGULATOR PHD FAMILY-RELATED"/>
    <property type="match status" value="1"/>
</dbReference>
<dbReference type="InterPro" id="IPR011011">
    <property type="entry name" value="Znf_FYVE_PHD"/>
</dbReference>
<dbReference type="Gene3D" id="3.30.40.10">
    <property type="entry name" value="Zinc/RING finger domain, C3HC4 (zinc finger)"/>
    <property type="match status" value="1"/>
</dbReference>
<dbReference type="InterPro" id="IPR013083">
    <property type="entry name" value="Znf_RING/FYVE/PHD"/>
</dbReference>
<evidence type="ECO:0000313" key="8">
    <source>
        <dbReference type="Proteomes" id="UP001630127"/>
    </source>
</evidence>
<dbReference type="InterPro" id="IPR019786">
    <property type="entry name" value="Zinc_finger_PHD-type_CS"/>
</dbReference>
<dbReference type="CDD" id="cd15489">
    <property type="entry name" value="PHD_SF"/>
    <property type="match status" value="1"/>
</dbReference>